<reference evidence="1" key="1">
    <citation type="submission" date="2022-11" db="EMBL/GenBank/DDBJ databases">
        <authorList>
            <person name="Petersen C."/>
        </authorList>
    </citation>
    <scope>NUCLEOTIDE SEQUENCE</scope>
    <source>
        <strain evidence="1">IBT 23319</strain>
    </source>
</reference>
<dbReference type="AlphaFoldDB" id="A0A9W9TT80"/>
<dbReference type="Pfam" id="PF12585">
    <property type="entry name" value="DUF3759"/>
    <property type="match status" value="1"/>
</dbReference>
<evidence type="ECO:0000313" key="2">
    <source>
        <dbReference type="Proteomes" id="UP001147733"/>
    </source>
</evidence>
<protein>
    <submittedName>
        <fullName evidence="1">Uncharacterized protein</fullName>
    </submittedName>
</protein>
<reference evidence="1" key="2">
    <citation type="journal article" date="2023" name="IMA Fungus">
        <title>Comparative genomic study of the Penicillium genus elucidates a diverse pangenome and 15 lateral gene transfer events.</title>
        <authorList>
            <person name="Petersen C."/>
            <person name="Sorensen T."/>
            <person name="Nielsen M.R."/>
            <person name="Sondergaard T.E."/>
            <person name="Sorensen J.L."/>
            <person name="Fitzpatrick D.A."/>
            <person name="Frisvad J.C."/>
            <person name="Nielsen K.L."/>
        </authorList>
    </citation>
    <scope>NUCLEOTIDE SEQUENCE</scope>
    <source>
        <strain evidence="1">IBT 23319</strain>
    </source>
</reference>
<keyword evidence="2" id="KW-1185">Reference proteome</keyword>
<proteinExistence type="predicted"/>
<evidence type="ECO:0000313" key="1">
    <source>
        <dbReference type="EMBL" id="KAJ5240337.1"/>
    </source>
</evidence>
<dbReference type="InterPro" id="IPR022234">
    <property type="entry name" value="DUF3759"/>
</dbReference>
<organism evidence="1 2">
    <name type="scientific">Penicillium citrinum</name>
    <dbReference type="NCBI Taxonomy" id="5077"/>
    <lineage>
        <taxon>Eukaryota</taxon>
        <taxon>Fungi</taxon>
        <taxon>Dikarya</taxon>
        <taxon>Ascomycota</taxon>
        <taxon>Pezizomycotina</taxon>
        <taxon>Eurotiomycetes</taxon>
        <taxon>Eurotiomycetidae</taxon>
        <taxon>Eurotiales</taxon>
        <taxon>Aspergillaceae</taxon>
        <taxon>Penicillium</taxon>
    </lineage>
</organism>
<gene>
    <name evidence="1" type="ORF">N7469_001928</name>
</gene>
<dbReference type="OrthoDB" id="9895617at2759"/>
<dbReference type="GeneID" id="81380015"/>
<dbReference type="Proteomes" id="UP001147733">
    <property type="component" value="Unassembled WGS sequence"/>
</dbReference>
<accession>A0A9W9TT80</accession>
<comment type="caution">
    <text evidence="1">The sequence shown here is derived from an EMBL/GenBank/DDBJ whole genome shotgun (WGS) entry which is preliminary data.</text>
</comment>
<name>A0A9W9TT80_PENCI</name>
<sequence length="110" mass="12152">MVEAYNQVVDAPNGADPHRFLIIKAASYAAVKAFDDHCEKYGKLPIPVSKATRVTYIGSPDSRREVEKMLNDSVAAFVDSIIEKDKLDPVYAEDVKGEAFDIIIQTGFCI</sequence>
<dbReference type="EMBL" id="JAPQKT010000002">
    <property type="protein sequence ID" value="KAJ5240337.1"/>
    <property type="molecule type" value="Genomic_DNA"/>
</dbReference>
<dbReference type="RefSeq" id="XP_056503342.1">
    <property type="nucleotide sequence ID" value="XM_056640848.1"/>
</dbReference>